<dbReference type="WBParaSite" id="ACRNAN_scaffold3782.g12084.t1">
    <property type="protein sequence ID" value="ACRNAN_scaffold3782.g12084.t1"/>
    <property type="gene ID" value="ACRNAN_scaffold3782.g12084"/>
</dbReference>
<evidence type="ECO:0000256" key="6">
    <source>
        <dbReference type="SAM" id="MobiDB-lite"/>
    </source>
</evidence>
<dbReference type="Pfam" id="PF00168">
    <property type="entry name" value="C2"/>
    <property type="match status" value="3"/>
</dbReference>
<dbReference type="InterPro" id="IPR055072">
    <property type="entry name" value="Ferlin_DSRM"/>
</dbReference>
<dbReference type="InterPro" id="IPR035892">
    <property type="entry name" value="C2_domain_sf"/>
</dbReference>
<dbReference type="Pfam" id="PF08150">
    <property type="entry name" value="FerB"/>
    <property type="match status" value="1"/>
</dbReference>
<dbReference type="GO" id="GO:0061025">
    <property type="term" value="P:membrane fusion"/>
    <property type="evidence" value="ECO:0007669"/>
    <property type="project" value="TreeGrafter"/>
</dbReference>
<dbReference type="Pfam" id="PF16165">
    <property type="entry name" value="Ferlin_C"/>
    <property type="match status" value="1"/>
</dbReference>
<evidence type="ECO:0000256" key="2">
    <source>
        <dbReference type="ARBA" id="ARBA00022692"/>
    </source>
</evidence>
<dbReference type="SMART" id="SM00239">
    <property type="entry name" value="C2"/>
    <property type="match status" value="3"/>
</dbReference>
<reference evidence="10" key="1">
    <citation type="submission" date="2022-11" db="UniProtKB">
        <authorList>
            <consortium name="WormBaseParasite"/>
        </authorList>
    </citation>
    <scope>IDENTIFICATION</scope>
</reference>
<dbReference type="InterPro" id="IPR037721">
    <property type="entry name" value="Ferlin"/>
</dbReference>
<keyword evidence="2 7" id="KW-0812">Transmembrane</keyword>
<evidence type="ECO:0000256" key="4">
    <source>
        <dbReference type="ARBA" id="ARBA00022989"/>
    </source>
</evidence>
<dbReference type="InterPro" id="IPR000008">
    <property type="entry name" value="C2_dom"/>
</dbReference>
<evidence type="ECO:0000256" key="3">
    <source>
        <dbReference type="ARBA" id="ARBA00022737"/>
    </source>
</evidence>
<dbReference type="SUPFAM" id="SSF49562">
    <property type="entry name" value="C2 domain (Calcium/lipid-binding domain, CaLB)"/>
    <property type="match status" value="3"/>
</dbReference>
<dbReference type="PROSITE" id="PS50004">
    <property type="entry name" value="C2"/>
    <property type="match status" value="3"/>
</dbReference>
<evidence type="ECO:0000256" key="7">
    <source>
        <dbReference type="SAM" id="Phobius"/>
    </source>
</evidence>
<sequence length="1786" mass="208522">MKQVVGKKLNEAAGGLNLNGYSEEKSETDVDEDLDVIAERKAQKHRKKSDEDENTAASTIVSTVIEEPKSIIEIGFRIYTLHQVPVFLIKRDYETEPRNCKIAVEVQLGDKIMLTNYVTMEQGHVNFDEGINLPVEWPSDSEKILLRLLIGQDEPTMLATSAITVREICNNYEKEPTFGPALINFYGVDSSELKWTSKDKEAIISGQMEGTRFIGKLLFEISTNQGTGSSEPMLFQLNSSVVNRAETFYDVERSVLFCNFIAANHIPPVFKKKEIKFIVSIGRHGNDDFEKKIVLNSNQTIKILPTDDKVGHYTISWGNKKPVCEVPCHLENMDLRFKQINALLKIVNYLEEIQSNAISPPREDEYHENLISSVVFEAMEFVLKKLDDFNKMLREAKKTQLDNNLNEMNFLSLKKIIQDIEELMYSPMDMDGVDEFLIQKLCFYADRIRHLAHDPQAFSHPDILIRMIVDNELVGYARIPVIEAFYCPENKEYCGKRCGRIYPIYMKWPTVTKLDKFKEHVPCVLQTRLWIGRIDDAAKFEKILAPGRLAYYQEMFYNEKWKEVDGKFGWQEDEIYRSDESRAFSMDKLCCHMNWEKRNDWNYERINKIWIGLDSNNEGVQKFKAYQVQHYDKKKFKWVEKEYTTSNGKSFGEKLPDTPPEGLEFISGSEWRIDFHCRCDVEGWNYSICQRFSPRETLSEFEGSNHSYRRRGYIRLCESIEKKKEQQPVHWSYAETKDAPLRSYHQLGDEVTPRIFAKHNFGVPKFMLCVYLVWARELPVPYQVGSSFVRAYFLDHTKKSKDTQSGNTTNPVWNETLLFEDIDICAGYSAIKYDPPMVMLEVVESSASADDDVILGRCHLIPKVRYEYDTPANLKWHQLEQVNAPFQQRGSIFASADLFHADIQFESIPKELKENKSKTHEVMDDVKLQLSSTSYTVQFLSWGLRELRKGRFATLRKPFIQILIGDKQARMESLVKCRKNSNFERPYLRLDTKMPGNLASALPMHINLFEQTRFHGPKLIGICIIRDLDRFRKKLPKITFSEEVNAIKEKFTARITDEKEQLTKLIQIDSAKQEMDPFDTEQVPLDWWSKYRLGERDNHFDEKTYGKLLKLNFPLEVISEYQYFDDFLETFYFFKPDLAASYNRQTFQTLAKAFFKQIFSRKKQSFLDAEAAWAPRDEDFRGALKGQIHVMPTSEKDIPIPRPSGIEFSGIVPCLLRVYVVRAWNLESNRTSRSCDSYVKIKCGKKKLKKQNCYVPDSSSPIYGQLFEMPIKIPQDSLLTVTVMDNHRIRADRKIGSTNINLENRLLTNYRATVGLPSVFRVTSPFPWRDQVFPLELLQNYCDRMHLPPPRILTSDDDVGISMVGIDVWAKNIDPNYWRAVTEWNDVEKNGEINTFPLQMVALFILRKVMGLVPEHVETRPLYHSKKRPYKETGRVELFVDLFPIQLGPIPPPIDISPRKPRSFQLRLVVWKARNVILSKISMGIPAGDIYLRIYTNGASKREKTDIHYRCLNGYASFNWRFLLDFDYDPWERKFVVYSKDRLFRQRLVDPILIVELWDNNKFGREGLIGECQLNLLKFEVGQFDEYEMPNNIKYEKEPGYCQRTANFCKETRCCIKRRSKKQQMKMPRAPLYVPGEVEHFNLFQHREVKGWWPCIIKGSPNKKKSNADIGRRKKDEYYDPEAYYATGFVELEMSLLSKEESEKHPVGKKRNKPNHSPHLPNPDRLTWDSYWCTSRVGPFMRYCWRNCGWQFLLIFIIVVIIVLLTTSFIYQAPQIVTEEFLSLDV</sequence>
<dbReference type="CDD" id="cd08374">
    <property type="entry name" value="C2F_Ferlin"/>
    <property type="match status" value="1"/>
</dbReference>
<evidence type="ECO:0000259" key="8">
    <source>
        <dbReference type="PROSITE" id="PS50004"/>
    </source>
</evidence>
<evidence type="ECO:0000313" key="9">
    <source>
        <dbReference type="Proteomes" id="UP000887540"/>
    </source>
</evidence>
<dbReference type="Pfam" id="PF22901">
    <property type="entry name" value="dsrm_Ferlin"/>
    <property type="match status" value="1"/>
</dbReference>
<dbReference type="PANTHER" id="PTHR12546:SF33">
    <property type="entry name" value="SPERM VESICLE FUSION PROTEIN FER-1"/>
    <property type="match status" value="1"/>
</dbReference>
<dbReference type="InterPro" id="IPR037725">
    <property type="entry name" value="C2F_Ferlin"/>
</dbReference>
<keyword evidence="9" id="KW-1185">Reference proteome</keyword>
<evidence type="ECO:0000256" key="1">
    <source>
        <dbReference type="ARBA" id="ARBA00004167"/>
    </source>
</evidence>
<organism evidence="9 10">
    <name type="scientific">Acrobeloides nanus</name>
    <dbReference type="NCBI Taxonomy" id="290746"/>
    <lineage>
        <taxon>Eukaryota</taxon>
        <taxon>Metazoa</taxon>
        <taxon>Ecdysozoa</taxon>
        <taxon>Nematoda</taxon>
        <taxon>Chromadorea</taxon>
        <taxon>Rhabditida</taxon>
        <taxon>Tylenchina</taxon>
        <taxon>Cephalobomorpha</taxon>
        <taxon>Cephaloboidea</taxon>
        <taxon>Cephalobidae</taxon>
        <taxon>Acrobeloides</taxon>
    </lineage>
</organism>
<name>A0A914DUU5_9BILA</name>
<evidence type="ECO:0000256" key="5">
    <source>
        <dbReference type="ARBA" id="ARBA00023136"/>
    </source>
</evidence>
<feature type="domain" description="C2" evidence="8">
    <location>
        <begin position="1192"/>
        <end position="1315"/>
    </location>
</feature>
<feature type="domain" description="C2" evidence="8">
    <location>
        <begin position="749"/>
        <end position="877"/>
    </location>
</feature>
<dbReference type="Proteomes" id="UP000887540">
    <property type="component" value="Unplaced"/>
</dbReference>
<comment type="subcellular location">
    <subcellularLocation>
        <location evidence="1">Membrane</location>
        <topology evidence="1">Single-pass membrane protein</topology>
    </subcellularLocation>
</comment>
<dbReference type="InterPro" id="IPR032362">
    <property type="entry name" value="Ferlin_C"/>
</dbReference>
<keyword evidence="4 7" id="KW-1133">Transmembrane helix</keyword>
<feature type="domain" description="C2" evidence="8">
    <location>
        <begin position="1446"/>
        <end position="1589"/>
    </location>
</feature>
<keyword evidence="5 7" id="KW-0472">Membrane</keyword>
<dbReference type="GO" id="GO:0016020">
    <property type="term" value="C:membrane"/>
    <property type="evidence" value="ECO:0007669"/>
    <property type="project" value="UniProtKB-SubCell"/>
</dbReference>
<feature type="transmembrane region" description="Helical" evidence="7">
    <location>
        <begin position="1750"/>
        <end position="1771"/>
    </location>
</feature>
<protein>
    <submittedName>
        <fullName evidence="10">C2 domain-containing protein</fullName>
    </submittedName>
</protein>
<feature type="region of interest" description="Disordered" evidence="6">
    <location>
        <begin position="1"/>
        <end position="32"/>
    </location>
</feature>
<dbReference type="InterPro" id="IPR012561">
    <property type="entry name" value="Ferlin_B-domain"/>
</dbReference>
<proteinExistence type="predicted"/>
<keyword evidence="3" id="KW-0677">Repeat</keyword>
<dbReference type="GO" id="GO:0007009">
    <property type="term" value="P:plasma membrane organization"/>
    <property type="evidence" value="ECO:0007669"/>
    <property type="project" value="TreeGrafter"/>
</dbReference>
<evidence type="ECO:0000313" key="10">
    <source>
        <dbReference type="WBParaSite" id="ACRNAN_scaffold3782.g12084.t1"/>
    </source>
</evidence>
<dbReference type="SMART" id="SM01201">
    <property type="entry name" value="FerB"/>
    <property type="match status" value="1"/>
</dbReference>
<dbReference type="PANTHER" id="PTHR12546">
    <property type="entry name" value="FER-1-LIKE"/>
    <property type="match status" value="1"/>
</dbReference>
<dbReference type="Gene3D" id="2.60.40.150">
    <property type="entry name" value="C2 domain"/>
    <property type="match status" value="3"/>
</dbReference>
<accession>A0A914DUU5</accession>